<keyword evidence="3" id="KW-0677">Repeat</keyword>
<reference evidence="7" key="1">
    <citation type="submission" date="2023-08" db="EMBL/GenBank/DDBJ databases">
        <title>Draft sequence of the Babesia gibsoni genome.</title>
        <authorList>
            <person name="Yamagishi J.Y."/>
            <person name="Xuan X.X."/>
        </authorList>
    </citation>
    <scope>NUCLEOTIDE SEQUENCE</scope>
    <source>
        <strain evidence="7">Azabu</strain>
    </source>
</reference>
<proteinExistence type="predicted"/>
<evidence type="ECO:0000259" key="6">
    <source>
        <dbReference type="Pfam" id="PF12265"/>
    </source>
</evidence>
<protein>
    <submittedName>
        <fullName evidence="7">WD40/YVTN repeat domain containing superfamily protein</fullName>
    </submittedName>
</protein>
<dbReference type="PROSITE" id="PS00678">
    <property type="entry name" value="WD_REPEATS_1"/>
    <property type="match status" value="1"/>
</dbReference>
<dbReference type="EMBL" id="JAVEPI010000002">
    <property type="protein sequence ID" value="KAK1443801.1"/>
    <property type="molecule type" value="Genomic_DNA"/>
</dbReference>
<evidence type="ECO:0000256" key="2">
    <source>
        <dbReference type="ARBA" id="ARBA00022574"/>
    </source>
</evidence>
<dbReference type="PROSITE" id="PS50294">
    <property type="entry name" value="WD_REPEATS_REGION"/>
    <property type="match status" value="1"/>
</dbReference>
<comment type="caution">
    <text evidence="7">The sequence shown here is derived from an EMBL/GenBank/DDBJ whole genome shotgun (WGS) entry which is preliminary data.</text>
</comment>
<dbReference type="SMART" id="SM00320">
    <property type="entry name" value="WD40"/>
    <property type="match status" value="5"/>
</dbReference>
<feature type="domain" description="Histone-binding protein RBBP4-like N-terminal" evidence="6">
    <location>
        <begin position="52"/>
        <end position="121"/>
    </location>
</feature>
<dbReference type="Proteomes" id="UP001230268">
    <property type="component" value="Unassembled WGS sequence"/>
</dbReference>
<dbReference type="Pfam" id="PF12265">
    <property type="entry name" value="CAF1C_H4-bd"/>
    <property type="match status" value="1"/>
</dbReference>
<keyword evidence="4" id="KW-0539">Nucleus</keyword>
<dbReference type="InterPro" id="IPR015943">
    <property type="entry name" value="WD40/YVTN_repeat-like_dom_sf"/>
</dbReference>
<sequence length="435" mass="48582">MLDEGDNDILVDDSVEKTDEDMEDEDDILLDKKKKGNNIVWTKDIRPLKEGEVLEVAPGCYDMLHKISVDWPCLSFDIFYDDLGACRVKFPHTCYVIAGTQPDIHSKKEAAIHVMKWSNLSSNEGMDEYDEDSDDGDSGCVLKCSSMRHPGIVNRIRLCPQANRLVCTMADNGNVHIWDVKQHLSRLEAEGNEHHMERGKPVYTCDSHDVEGYAVGWSNLTTGALATGDCSGVIVYWNPIEGGWKDSRFFKTSSSVEDIQWSVTEEHIFASACCDGYMRIHDSRSPTEVVNSMKVCDGPVSDVNTIAWNKCQTTLLAAGDETGAATIFDLRYPDLHVAKLLWHKDAITSISWHPTDSAVCIASSRDDSISVWDLSVENETVEGDELTEQNIPQQMLFLHMGQNEITEVMFHPQISGMAISTSVDGFNVFKCVNID</sequence>
<dbReference type="PROSITE" id="PS50082">
    <property type="entry name" value="WD_REPEATS_2"/>
    <property type="match status" value="1"/>
</dbReference>
<dbReference type="InterPro" id="IPR036322">
    <property type="entry name" value="WD40_repeat_dom_sf"/>
</dbReference>
<dbReference type="Gene3D" id="2.130.10.10">
    <property type="entry name" value="YVTN repeat-like/Quinoprotein amine dehydrogenase"/>
    <property type="match status" value="1"/>
</dbReference>
<dbReference type="GO" id="GO:0005730">
    <property type="term" value="C:nucleolus"/>
    <property type="evidence" value="ECO:0007669"/>
    <property type="project" value="TreeGrafter"/>
</dbReference>
<dbReference type="InterPro" id="IPR051972">
    <property type="entry name" value="Glutamate-rich_WD_repeat"/>
</dbReference>
<name>A0AAD8URW2_BABGI</name>
<feature type="repeat" description="WD" evidence="5">
    <location>
        <begin position="340"/>
        <end position="382"/>
    </location>
</feature>
<evidence type="ECO:0000256" key="5">
    <source>
        <dbReference type="PROSITE-ProRule" id="PRU00221"/>
    </source>
</evidence>
<organism evidence="7 8">
    <name type="scientific">Babesia gibsoni</name>
    <dbReference type="NCBI Taxonomy" id="33632"/>
    <lineage>
        <taxon>Eukaryota</taxon>
        <taxon>Sar</taxon>
        <taxon>Alveolata</taxon>
        <taxon>Apicomplexa</taxon>
        <taxon>Aconoidasida</taxon>
        <taxon>Piroplasmida</taxon>
        <taxon>Babesiidae</taxon>
        <taxon>Babesia</taxon>
    </lineage>
</organism>
<gene>
    <name evidence="7" type="ORF">BgAZ_206770</name>
</gene>
<comment type="subcellular location">
    <subcellularLocation>
        <location evidence="1">Nucleus</location>
    </subcellularLocation>
</comment>
<dbReference type="PANTHER" id="PTHR45903:SF1">
    <property type="entry name" value="GLUTAMATE-RICH WD REPEAT-CONTAINING PROTEIN 1"/>
    <property type="match status" value="1"/>
</dbReference>
<dbReference type="SUPFAM" id="SSF50978">
    <property type="entry name" value="WD40 repeat-like"/>
    <property type="match status" value="1"/>
</dbReference>
<evidence type="ECO:0000313" key="8">
    <source>
        <dbReference type="Proteomes" id="UP001230268"/>
    </source>
</evidence>
<dbReference type="InterPro" id="IPR019775">
    <property type="entry name" value="WD40_repeat_CS"/>
</dbReference>
<evidence type="ECO:0000313" key="7">
    <source>
        <dbReference type="EMBL" id="KAK1443801.1"/>
    </source>
</evidence>
<dbReference type="PANTHER" id="PTHR45903">
    <property type="entry name" value="GLUTAMATE-RICH WD REPEAT-CONTAINING PROTEIN 1"/>
    <property type="match status" value="1"/>
</dbReference>
<dbReference type="GO" id="GO:0042254">
    <property type="term" value="P:ribosome biogenesis"/>
    <property type="evidence" value="ECO:0007669"/>
    <property type="project" value="TreeGrafter"/>
</dbReference>
<keyword evidence="2 5" id="KW-0853">WD repeat</keyword>
<dbReference type="Pfam" id="PF00400">
    <property type="entry name" value="WD40"/>
    <property type="match status" value="1"/>
</dbReference>
<keyword evidence="8" id="KW-1185">Reference proteome</keyword>
<evidence type="ECO:0000256" key="1">
    <source>
        <dbReference type="ARBA" id="ARBA00004123"/>
    </source>
</evidence>
<evidence type="ECO:0000256" key="3">
    <source>
        <dbReference type="ARBA" id="ARBA00022737"/>
    </source>
</evidence>
<accession>A0AAD8URW2</accession>
<dbReference type="AlphaFoldDB" id="A0AAD8URW2"/>
<evidence type="ECO:0000256" key="4">
    <source>
        <dbReference type="ARBA" id="ARBA00023242"/>
    </source>
</evidence>
<dbReference type="InterPro" id="IPR022052">
    <property type="entry name" value="Histone-bd_RBBP4-like_N"/>
</dbReference>
<dbReference type="InterPro" id="IPR001680">
    <property type="entry name" value="WD40_rpt"/>
</dbReference>